<dbReference type="Pfam" id="PF22026">
    <property type="entry name" value="Alpha-amylase_C_2"/>
    <property type="match status" value="1"/>
</dbReference>
<dbReference type="EMBL" id="PDCJ01000001">
    <property type="protein sequence ID" value="PEG30818.1"/>
    <property type="molecule type" value="Genomic_DNA"/>
</dbReference>
<dbReference type="Gene3D" id="3.20.20.80">
    <property type="entry name" value="Glycosidases"/>
    <property type="match status" value="1"/>
</dbReference>
<dbReference type="InterPro" id="IPR006047">
    <property type="entry name" value="GH13_cat_dom"/>
</dbReference>
<accession>A0A2A7MI88</accession>
<gene>
    <name evidence="5" type="ORF">CQ394_03605</name>
</gene>
<dbReference type="STRING" id="137838.GCA_001458595_02181"/>
<evidence type="ECO:0000313" key="6">
    <source>
        <dbReference type="Proteomes" id="UP000220840"/>
    </source>
</evidence>
<evidence type="ECO:0000256" key="1">
    <source>
        <dbReference type="ARBA" id="ARBA00008061"/>
    </source>
</evidence>
<dbReference type="GO" id="GO:0005975">
    <property type="term" value="P:carbohydrate metabolic process"/>
    <property type="evidence" value="ECO:0007669"/>
    <property type="project" value="InterPro"/>
</dbReference>
<protein>
    <submittedName>
        <fullName evidence="5">Alpha-glycosidase</fullName>
    </submittedName>
</protein>
<dbReference type="InterPro" id="IPR045857">
    <property type="entry name" value="O16G_dom_2"/>
</dbReference>
<dbReference type="Gene3D" id="2.60.40.1180">
    <property type="entry name" value="Golgi alpha-mannosidase II"/>
    <property type="match status" value="1"/>
</dbReference>
<dbReference type="InterPro" id="IPR013783">
    <property type="entry name" value="Ig-like_fold"/>
</dbReference>
<dbReference type="SUPFAM" id="SSF51011">
    <property type="entry name" value="Glycosyl hydrolase domain"/>
    <property type="match status" value="1"/>
</dbReference>
<dbReference type="OrthoDB" id="9805159at2"/>
<dbReference type="CDD" id="cd02857">
    <property type="entry name" value="E_set_CDase_PDE_N"/>
    <property type="match status" value="1"/>
</dbReference>
<evidence type="ECO:0000256" key="3">
    <source>
        <dbReference type="ARBA" id="ARBA00023295"/>
    </source>
</evidence>
<dbReference type="InterPro" id="IPR014756">
    <property type="entry name" value="Ig_E-set"/>
</dbReference>
<organism evidence="5 6">
    <name type="scientific">Clostridium neonatale</name>
    <dbReference type="NCBI Taxonomy" id="137838"/>
    <lineage>
        <taxon>Bacteria</taxon>
        <taxon>Bacillati</taxon>
        <taxon>Bacillota</taxon>
        <taxon>Clostridia</taxon>
        <taxon>Eubacteriales</taxon>
        <taxon>Clostridiaceae</taxon>
        <taxon>Clostridium</taxon>
    </lineage>
</organism>
<feature type="domain" description="Glycosyl hydrolase family 13 catalytic" evidence="4">
    <location>
        <begin position="137"/>
        <end position="494"/>
    </location>
</feature>
<dbReference type="CDD" id="cd11338">
    <property type="entry name" value="AmyAc_CMD"/>
    <property type="match status" value="1"/>
</dbReference>
<evidence type="ECO:0000313" key="5">
    <source>
        <dbReference type="EMBL" id="PEG30818.1"/>
    </source>
</evidence>
<comment type="caution">
    <text evidence="5">The sequence shown here is derived from an EMBL/GenBank/DDBJ whole genome shotgun (WGS) entry which is preliminary data.</text>
</comment>
<dbReference type="InterPro" id="IPR017853">
    <property type="entry name" value="GH"/>
</dbReference>
<dbReference type="InterPro" id="IPR054174">
    <property type="entry name" value="Alpha-amylase-like_C"/>
</dbReference>
<proteinExistence type="inferred from homology"/>
<dbReference type="Pfam" id="PF00128">
    <property type="entry name" value="Alpha-amylase"/>
    <property type="match status" value="1"/>
</dbReference>
<dbReference type="InterPro" id="IPR004185">
    <property type="entry name" value="Glyco_hydro_13_lg-like_dom"/>
</dbReference>
<dbReference type="PANTHER" id="PTHR10357:SF210">
    <property type="entry name" value="MALTODEXTRIN GLUCOSIDASE"/>
    <property type="match status" value="1"/>
</dbReference>
<dbReference type="PANTHER" id="PTHR10357">
    <property type="entry name" value="ALPHA-AMYLASE FAMILY MEMBER"/>
    <property type="match status" value="1"/>
</dbReference>
<dbReference type="Proteomes" id="UP000220840">
    <property type="component" value="Unassembled WGS sequence"/>
</dbReference>
<keyword evidence="6" id="KW-1185">Reference proteome</keyword>
<comment type="similarity">
    <text evidence="1">Belongs to the glycosyl hydrolase 13 family.</text>
</comment>
<name>A0A2A7MI88_9CLOT</name>
<dbReference type="InterPro" id="IPR013780">
    <property type="entry name" value="Glyco_hydro_b"/>
</dbReference>
<dbReference type="Gene3D" id="3.90.400.10">
    <property type="entry name" value="Oligo-1,6-glucosidase, Domain 2"/>
    <property type="match status" value="1"/>
</dbReference>
<keyword evidence="3 5" id="KW-0326">Glycosidase</keyword>
<reference evidence="5 6" key="1">
    <citation type="submission" date="2017-10" db="EMBL/GenBank/DDBJ databases">
        <title>Effective Description of Clostridium neonatale sp. nov. linked to necrotizing enterocolitis in neonates and a clarification of species assignable to the genus Clostridium (Prazmowski 1880) emend. Lawson and Rainey 2016.</title>
        <authorList>
            <person name="Bernard K."/>
            <person name="Burdz T."/>
            <person name="Wiebe D."/>
            <person name="Balcewich B."/>
            <person name="Alfa M."/>
            <person name="Bernier A.-M."/>
        </authorList>
    </citation>
    <scope>NUCLEOTIDE SEQUENCE [LARGE SCALE GENOMIC DNA]</scope>
    <source>
        <strain evidence="5 6">LCDC99A005</strain>
    </source>
</reference>
<dbReference type="GO" id="GO:0004553">
    <property type="term" value="F:hydrolase activity, hydrolyzing O-glycosyl compounds"/>
    <property type="evidence" value="ECO:0007669"/>
    <property type="project" value="InterPro"/>
</dbReference>
<dbReference type="SUPFAM" id="SSF81296">
    <property type="entry name" value="E set domains"/>
    <property type="match status" value="1"/>
</dbReference>
<evidence type="ECO:0000259" key="4">
    <source>
        <dbReference type="SMART" id="SM00642"/>
    </source>
</evidence>
<dbReference type="AlphaFoldDB" id="A0A2A7MI88"/>
<dbReference type="Gene3D" id="2.60.40.10">
    <property type="entry name" value="Immunoglobulins"/>
    <property type="match status" value="1"/>
</dbReference>
<dbReference type="RefSeq" id="WP_058294985.1">
    <property type="nucleotide sequence ID" value="NZ_CAMRXB010000024.1"/>
</dbReference>
<dbReference type="SMART" id="SM00642">
    <property type="entry name" value="Aamy"/>
    <property type="match status" value="1"/>
</dbReference>
<sequence>MNKHAIYHILDTPYSYAKNLNTLSVILRVAKDDISTCRVHYKTRYDWENPFDVKEMEIVDTNELFDYFKAEISVERNRYRYFFEIIDKKGQKEFMDERGFKTEIEERPEAAAFQYPYIAEADTYEEVKWLQESIVYQIFVERFCNGDEKNDPDNCLKWGSEVSVASKFGGDIQGIINKLDYLKELGINLIYLTPIFKASSNHKYNTSDYYEIDPQFGTLKKVKELVNKCHELNIKIVFDAVFNHSGADFFAFQDVLKNQQESKYVDWYFIDSFPVEYEKSNYYTFADNVKTMPKFNTNNSEVKEYLLKVAEYWINEIGIDGWRLDVCDEVDHSFWREFKKRVKNKKKDAIIVGEIMHESTSFLKGDQLDGIMNYPFKGALVDFFGKRSITAEEFDNILAKNRVIYMDCINKQLWNLIGSHDTQRFLTESSNYLERMKLAIVFQFTYIGVPYIYYGDEIGLDGGEEPQSRKCMIWEKERQNSDLLNFYKMLIDIRKENITLSYGSYRTIYCHENVIVFEREYKNEKIIVLINNNYEAKNININMNIKMKNIIDSKEQYIKSDLKLAPMDFKILKVIK</sequence>
<dbReference type="SUPFAM" id="SSF51445">
    <property type="entry name" value="(Trans)glycosidases"/>
    <property type="match status" value="1"/>
</dbReference>
<keyword evidence="2" id="KW-0378">Hydrolase</keyword>
<dbReference type="Pfam" id="PF02903">
    <property type="entry name" value="Alpha-amylase_N"/>
    <property type="match status" value="1"/>
</dbReference>
<evidence type="ECO:0000256" key="2">
    <source>
        <dbReference type="ARBA" id="ARBA00022801"/>
    </source>
</evidence>